<reference evidence="8 9" key="1">
    <citation type="submission" date="2015-10" db="EMBL/GenBank/DDBJ databases">
        <title>Corynebacteirum lowii and Corynebacterium oculi species nova, derived from human clinical disease and and emended description of Corynebacterium mastiditis.</title>
        <authorList>
            <person name="Bernard K."/>
            <person name="Pacheco A.L."/>
            <person name="Mcdougall C."/>
            <person name="Burtx T."/>
            <person name="Weibe D."/>
            <person name="Tyler S."/>
            <person name="Olson A.B."/>
            <person name="Cnockaert M."/>
            <person name="Eguchi H."/>
            <person name="Kuwahara T."/>
            <person name="Nakayama-Imaohji H."/>
            <person name="Boudewijins M."/>
            <person name="Van Hoecke F."/>
            <person name="Bernier A.-M."/>
            <person name="Vandamme P."/>
        </authorList>
    </citation>
    <scope>NUCLEOTIDE SEQUENCE [LARGE SCALE GENOMIC DNA]</scope>
    <source>
        <strain evidence="8 9">NML 130210</strain>
    </source>
</reference>
<feature type="domain" description="Major facilitator superfamily (MFS) profile" evidence="7">
    <location>
        <begin position="4"/>
        <end position="385"/>
    </location>
</feature>
<keyword evidence="9" id="KW-1185">Reference proteome</keyword>
<feature type="transmembrane region" description="Helical" evidence="6">
    <location>
        <begin position="336"/>
        <end position="357"/>
    </location>
</feature>
<dbReference type="Gene3D" id="1.20.1720.10">
    <property type="entry name" value="Multidrug resistance protein D"/>
    <property type="match status" value="1"/>
</dbReference>
<evidence type="ECO:0000256" key="1">
    <source>
        <dbReference type="ARBA" id="ARBA00004651"/>
    </source>
</evidence>
<dbReference type="STRING" id="1544416.Cocul_00031"/>
<dbReference type="OrthoDB" id="9814303at2"/>
<dbReference type="SUPFAM" id="SSF103473">
    <property type="entry name" value="MFS general substrate transporter"/>
    <property type="match status" value="1"/>
</dbReference>
<evidence type="ECO:0000256" key="3">
    <source>
        <dbReference type="ARBA" id="ARBA00022692"/>
    </source>
</evidence>
<name>A0A0Q1AE18_9CORY</name>
<dbReference type="PANTHER" id="PTHR42718:SF9">
    <property type="entry name" value="MAJOR FACILITATOR SUPERFAMILY MULTIDRUG TRANSPORTER MFSC"/>
    <property type="match status" value="1"/>
</dbReference>
<dbReference type="Pfam" id="PF07690">
    <property type="entry name" value="MFS_1"/>
    <property type="match status" value="1"/>
</dbReference>
<protein>
    <submittedName>
        <fullName evidence="8">Inner membrane transport protein YdhC</fullName>
    </submittedName>
</protein>
<dbReference type="InterPro" id="IPR011701">
    <property type="entry name" value="MFS"/>
</dbReference>
<evidence type="ECO:0000256" key="5">
    <source>
        <dbReference type="ARBA" id="ARBA00023136"/>
    </source>
</evidence>
<dbReference type="InterPro" id="IPR036259">
    <property type="entry name" value="MFS_trans_sf"/>
</dbReference>
<sequence>MRQHTWILLLIVMAPQLGLSLLNPANSTIAADLGIPLNQVEFTLTLYMSGYALSMFLAGTLADRFDARRLQSLGLALFALGSLICAAAPNIAVLGAGRFLQALGGTSATVLCRIIVQRHYPAEARVGVLASMSMMISLTPALSPLVGGALSQVAPWRMLFLFTAIFAVALIPLLELLLAPATPTNPSRPSARQYADAITQALSNKHFRWYARCICLVWMTYFGFIHSSSTLLQSMLGQSSLAYGALVAIPALGYLCGSLMVKRSASLNQAMTRAVTRAIACGAAGLLLSVGAGLLAHPLALVISLAVAFVGVGAVIPYAQAGLLGVRTTYPGLSTGFFFFLQMASGALYGVVLSTLAPATVPALLAAILLPQAVLTACFVLAHLRGSRV</sequence>
<dbReference type="PATRIC" id="fig|1544416.3.peg.30"/>
<comment type="caution">
    <text evidence="8">The sequence shown here is derived from an EMBL/GenBank/DDBJ whole genome shotgun (WGS) entry which is preliminary data.</text>
</comment>
<feature type="transmembrane region" description="Helical" evidence="6">
    <location>
        <begin position="156"/>
        <end position="178"/>
    </location>
</feature>
<dbReference type="Proteomes" id="UP000050517">
    <property type="component" value="Unassembled WGS sequence"/>
</dbReference>
<dbReference type="PROSITE" id="PS50850">
    <property type="entry name" value="MFS"/>
    <property type="match status" value="1"/>
</dbReference>
<feature type="transmembrane region" description="Helical" evidence="6">
    <location>
        <begin position="301"/>
        <end position="324"/>
    </location>
</feature>
<gene>
    <name evidence="8" type="primary">ydhC</name>
    <name evidence="8" type="ORF">Cocul_00031</name>
</gene>
<accession>A0A0Q1AE18</accession>
<evidence type="ECO:0000313" key="9">
    <source>
        <dbReference type="Proteomes" id="UP000050517"/>
    </source>
</evidence>
<evidence type="ECO:0000256" key="2">
    <source>
        <dbReference type="ARBA" id="ARBA00022448"/>
    </source>
</evidence>
<proteinExistence type="predicted"/>
<dbReference type="GO" id="GO:0005886">
    <property type="term" value="C:plasma membrane"/>
    <property type="evidence" value="ECO:0007669"/>
    <property type="project" value="UniProtKB-SubCell"/>
</dbReference>
<organism evidence="8 9">
    <name type="scientific">Corynebacterium oculi</name>
    <dbReference type="NCBI Taxonomy" id="1544416"/>
    <lineage>
        <taxon>Bacteria</taxon>
        <taxon>Bacillati</taxon>
        <taxon>Actinomycetota</taxon>
        <taxon>Actinomycetes</taxon>
        <taxon>Mycobacteriales</taxon>
        <taxon>Corynebacteriaceae</taxon>
        <taxon>Corynebacterium</taxon>
    </lineage>
</organism>
<dbReference type="InterPro" id="IPR020846">
    <property type="entry name" value="MFS_dom"/>
</dbReference>
<dbReference type="EMBL" id="LKST01000001">
    <property type="protein sequence ID" value="KQB84902.1"/>
    <property type="molecule type" value="Genomic_DNA"/>
</dbReference>
<keyword evidence="5 6" id="KW-0472">Membrane</keyword>
<keyword evidence="2" id="KW-0813">Transport</keyword>
<feature type="transmembrane region" description="Helical" evidence="6">
    <location>
        <begin position="40"/>
        <end position="61"/>
    </location>
</feature>
<feature type="transmembrane region" description="Helical" evidence="6">
    <location>
        <begin position="241"/>
        <end position="262"/>
    </location>
</feature>
<dbReference type="RefSeq" id="WP_055121312.1">
    <property type="nucleotide sequence ID" value="NZ_LKST01000001.1"/>
</dbReference>
<dbReference type="GO" id="GO:0022857">
    <property type="term" value="F:transmembrane transporter activity"/>
    <property type="evidence" value="ECO:0007669"/>
    <property type="project" value="InterPro"/>
</dbReference>
<feature type="transmembrane region" description="Helical" evidence="6">
    <location>
        <begin position="99"/>
        <end position="116"/>
    </location>
</feature>
<feature type="transmembrane region" description="Helical" evidence="6">
    <location>
        <begin position="73"/>
        <end position="93"/>
    </location>
</feature>
<feature type="transmembrane region" description="Helical" evidence="6">
    <location>
        <begin position="209"/>
        <end position="229"/>
    </location>
</feature>
<evidence type="ECO:0000256" key="4">
    <source>
        <dbReference type="ARBA" id="ARBA00022989"/>
    </source>
</evidence>
<feature type="transmembrane region" description="Helical" evidence="6">
    <location>
        <begin position="363"/>
        <end position="384"/>
    </location>
</feature>
<feature type="transmembrane region" description="Helical" evidence="6">
    <location>
        <begin position="128"/>
        <end position="150"/>
    </location>
</feature>
<keyword evidence="4 6" id="KW-1133">Transmembrane helix</keyword>
<dbReference type="AlphaFoldDB" id="A0A0Q1AE18"/>
<evidence type="ECO:0000313" key="8">
    <source>
        <dbReference type="EMBL" id="KQB84902.1"/>
    </source>
</evidence>
<evidence type="ECO:0000256" key="6">
    <source>
        <dbReference type="SAM" id="Phobius"/>
    </source>
</evidence>
<comment type="subcellular location">
    <subcellularLocation>
        <location evidence="1">Cell membrane</location>
        <topology evidence="1">Multi-pass membrane protein</topology>
    </subcellularLocation>
</comment>
<keyword evidence="3 6" id="KW-0812">Transmembrane</keyword>
<feature type="transmembrane region" description="Helical" evidence="6">
    <location>
        <begin position="274"/>
        <end position="295"/>
    </location>
</feature>
<evidence type="ECO:0000259" key="7">
    <source>
        <dbReference type="PROSITE" id="PS50850"/>
    </source>
</evidence>
<dbReference type="PANTHER" id="PTHR42718">
    <property type="entry name" value="MAJOR FACILITATOR SUPERFAMILY MULTIDRUG TRANSPORTER MFSC"/>
    <property type="match status" value="1"/>
</dbReference>